<sequence length="354" mass="38881">MNPTDLTEPEYSLLSQPERETLLTEIAAEINAESCRYATFNRFGRGISTAIFDIEGSEFVFVPGATITLGWDGFKSEPQPDMWLDLAESFEDGTDDEVLDTAFSPDFRNQLTQTFLANTTPKQECTIPPMLVERTAQNPCWREVALDTLPPDSYAHELIRAGEADNVLAVTAYQNMRVSRTDLQAPWRVELFDAPTFAQLNASIEAAGFFLPTMREWEYLAGGGCATLAAWGDSIDFDSIMVTSATNSNDQPRDTDSAVKGVLSEPNFFGLTIASDPYHPELVSEDDSFTLKGGDGGNALCGGAGVAWGFFPATPYFMDYLSDTPPDPNEALVGHELYRRVKPLAVGCIKFRGQ</sequence>
<dbReference type="AlphaFoldDB" id="A0A0G3H365"/>
<evidence type="ECO:0000313" key="2">
    <source>
        <dbReference type="Proteomes" id="UP000035199"/>
    </source>
</evidence>
<proteinExistence type="predicted"/>
<protein>
    <submittedName>
        <fullName evidence="1">Sulfatase-modifying factor enzyme 1</fullName>
    </submittedName>
</protein>
<dbReference type="KEGG" id="cmv:CMUST_09660"/>
<reference evidence="2" key="2">
    <citation type="submission" date="2015-05" db="EMBL/GenBank/DDBJ databases">
        <title>Complete genome sequence of Corynebacterium mustelae DSM 45274, isolated from various tissues of a male ferret with lethal sepsis.</title>
        <authorList>
            <person name="Ruckert C."/>
            <person name="Albersmeier A."/>
            <person name="Winkler A."/>
            <person name="Tauch A."/>
        </authorList>
    </citation>
    <scope>NUCLEOTIDE SEQUENCE [LARGE SCALE GENOMIC DNA]</scope>
    <source>
        <strain evidence="2">DSM 45274</strain>
    </source>
</reference>
<dbReference type="EMBL" id="CP011542">
    <property type="protein sequence ID" value="AKK06248.1"/>
    <property type="molecule type" value="Genomic_DNA"/>
</dbReference>
<dbReference type="PATRIC" id="fig|571915.4.peg.2048"/>
<dbReference type="Gene3D" id="3.90.1580.10">
    <property type="entry name" value="paralog of FGE (formylglycine-generating enzyme)"/>
    <property type="match status" value="1"/>
</dbReference>
<organism evidence="1 2">
    <name type="scientific">Corynebacterium mustelae</name>
    <dbReference type="NCBI Taxonomy" id="571915"/>
    <lineage>
        <taxon>Bacteria</taxon>
        <taxon>Bacillati</taxon>
        <taxon>Actinomycetota</taxon>
        <taxon>Actinomycetes</taxon>
        <taxon>Mycobacteriales</taxon>
        <taxon>Corynebacteriaceae</taxon>
        <taxon>Corynebacterium</taxon>
    </lineage>
</organism>
<dbReference type="InterPro" id="IPR016187">
    <property type="entry name" value="CTDL_fold"/>
</dbReference>
<gene>
    <name evidence="1" type="ORF">CMUST_09660</name>
</gene>
<dbReference type="InterPro" id="IPR042095">
    <property type="entry name" value="SUMF_sf"/>
</dbReference>
<keyword evidence="2" id="KW-1185">Reference proteome</keyword>
<dbReference type="RefSeq" id="WP_047262307.1">
    <property type="nucleotide sequence ID" value="NZ_CP011542.1"/>
</dbReference>
<accession>A0A0G3H365</accession>
<dbReference type="OrthoDB" id="9768004at2"/>
<reference evidence="1 2" key="1">
    <citation type="journal article" date="2015" name="Genome Announc.">
        <title>Complete Genome Sequence of the Type Strain Corynebacterium mustelae DSM 45274, Isolated from Various Tissues of a Male Ferret with Lethal Sepsis.</title>
        <authorList>
            <person name="Ruckert C."/>
            <person name="Eimer J."/>
            <person name="Winkler A."/>
            <person name="Tauch A."/>
        </authorList>
    </citation>
    <scope>NUCLEOTIDE SEQUENCE [LARGE SCALE GENOMIC DNA]</scope>
    <source>
        <strain evidence="1 2">DSM 45274</strain>
    </source>
</reference>
<dbReference type="STRING" id="571915.CMUST_09660"/>
<dbReference type="Proteomes" id="UP000035199">
    <property type="component" value="Chromosome"/>
</dbReference>
<name>A0A0G3H365_9CORY</name>
<dbReference type="SUPFAM" id="SSF56436">
    <property type="entry name" value="C-type lectin-like"/>
    <property type="match status" value="1"/>
</dbReference>
<evidence type="ECO:0000313" key="1">
    <source>
        <dbReference type="EMBL" id="AKK06248.1"/>
    </source>
</evidence>